<evidence type="ECO:0000313" key="3">
    <source>
        <dbReference type="Proteomes" id="UP000033710"/>
    </source>
</evidence>
<dbReference type="InterPro" id="IPR011009">
    <property type="entry name" value="Kinase-like_dom_sf"/>
</dbReference>
<reference evidence="2 3" key="1">
    <citation type="journal article" date="2014" name="BMC Genomics">
        <title>Comparative genomics of the major fungal agents of human and animal Sporotrichosis: Sporothrix schenckii and Sporothrix brasiliensis.</title>
        <authorList>
            <person name="Teixeira M.M."/>
            <person name="de Almeida L.G."/>
            <person name="Kubitschek-Barreira P."/>
            <person name="Alves F.L."/>
            <person name="Kioshima E.S."/>
            <person name="Abadio A.K."/>
            <person name="Fernandes L."/>
            <person name="Derengowski L.S."/>
            <person name="Ferreira K.S."/>
            <person name="Souza R.C."/>
            <person name="Ruiz J.C."/>
            <person name="de Andrade N.C."/>
            <person name="Paes H.C."/>
            <person name="Nicola A.M."/>
            <person name="Albuquerque P."/>
            <person name="Gerber A.L."/>
            <person name="Martins V.P."/>
            <person name="Peconick L.D."/>
            <person name="Neto A.V."/>
            <person name="Chaucanez C.B."/>
            <person name="Silva P.A."/>
            <person name="Cunha O.L."/>
            <person name="de Oliveira F.F."/>
            <person name="dos Santos T.C."/>
            <person name="Barros A.L."/>
            <person name="Soares M.A."/>
            <person name="de Oliveira L.M."/>
            <person name="Marini M.M."/>
            <person name="Villalobos-Duno H."/>
            <person name="Cunha M.M."/>
            <person name="de Hoog S."/>
            <person name="da Silveira J.F."/>
            <person name="Henrissat B."/>
            <person name="Nino-Vega G.A."/>
            <person name="Cisalpino P.S."/>
            <person name="Mora-Montes H.M."/>
            <person name="Almeida S.R."/>
            <person name="Stajich J.E."/>
            <person name="Lopes-Bezerra L.M."/>
            <person name="Vasconcelos A.T."/>
            <person name="Felipe M.S."/>
        </authorList>
    </citation>
    <scope>NUCLEOTIDE SEQUENCE [LARGE SCALE GENOMIC DNA]</scope>
    <source>
        <strain evidence="2 3">1099-18</strain>
    </source>
</reference>
<dbReference type="GeneID" id="27671395"/>
<gene>
    <name evidence="2" type="ORF">SPSK_09546</name>
</gene>
<dbReference type="SUPFAM" id="SSF56112">
    <property type="entry name" value="Protein kinase-like (PK-like)"/>
    <property type="match status" value="1"/>
</dbReference>
<accession>A0A0F2M5Q1</accession>
<name>A0A0F2M5Q1_SPOSC</name>
<dbReference type="EMBL" id="AXCR01000007">
    <property type="protein sequence ID" value="KJR84947.1"/>
    <property type="molecule type" value="Genomic_DNA"/>
</dbReference>
<dbReference type="VEuPathDB" id="FungiDB:SPSK_09546"/>
<dbReference type="AlphaFoldDB" id="A0A0F2M5Q1"/>
<evidence type="ECO:0000259" key="1">
    <source>
        <dbReference type="Pfam" id="PF01636"/>
    </source>
</evidence>
<reference evidence="2 3" key="2">
    <citation type="journal article" date="2015" name="Eukaryot. Cell">
        <title>Asexual propagation of a virulent clone complex in a human and feline outbreak of sporotrichosis.</title>
        <authorList>
            <person name="Teixeira Mde M."/>
            <person name="Rodrigues A.M."/>
            <person name="Tsui C.K."/>
            <person name="de Almeida L.G."/>
            <person name="Van Diepeningen A.D."/>
            <person name="van den Ende B.G."/>
            <person name="Fernandes G.F."/>
            <person name="Kano R."/>
            <person name="Hamelin R.C."/>
            <person name="Lopes-Bezerra L.M."/>
            <person name="Vasconcelos A.T."/>
            <person name="de Hoog S."/>
            <person name="de Camargo Z.P."/>
            <person name="Felipe M.S."/>
        </authorList>
    </citation>
    <scope>NUCLEOTIDE SEQUENCE [LARGE SCALE GENOMIC DNA]</scope>
    <source>
        <strain evidence="2 3">1099-18</strain>
    </source>
</reference>
<proteinExistence type="predicted"/>
<dbReference type="InterPro" id="IPR002575">
    <property type="entry name" value="Aminoglycoside_PTrfase"/>
</dbReference>
<evidence type="ECO:0000313" key="2">
    <source>
        <dbReference type="EMBL" id="KJR84947.1"/>
    </source>
</evidence>
<organism evidence="2 3">
    <name type="scientific">Sporothrix schenckii 1099-18</name>
    <dbReference type="NCBI Taxonomy" id="1397361"/>
    <lineage>
        <taxon>Eukaryota</taxon>
        <taxon>Fungi</taxon>
        <taxon>Dikarya</taxon>
        <taxon>Ascomycota</taxon>
        <taxon>Pezizomycotina</taxon>
        <taxon>Sordariomycetes</taxon>
        <taxon>Sordariomycetidae</taxon>
        <taxon>Ophiostomatales</taxon>
        <taxon>Ophiostomataceae</taxon>
        <taxon>Sporothrix</taxon>
    </lineage>
</organism>
<dbReference type="KEGG" id="ssck:SPSK_09546"/>
<dbReference type="Pfam" id="PF01636">
    <property type="entry name" value="APH"/>
    <property type="match status" value="1"/>
</dbReference>
<protein>
    <recommendedName>
        <fullName evidence="1">Aminoglycoside phosphotransferase domain-containing protein</fullName>
    </recommendedName>
</protein>
<comment type="caution">
    <text evidence="2">The sequence shown here is derived from an EMBL/GenBank/DDBJ whole genome shotgun (WGS) entry which is preliminary data.</text>
</comment>
<sequence>MPEITSDSDLPKLVNTAAKRAKWAKKLAVSCLQSAAKRLDNPPMQGMFSRTLFATLADKSEVVIQFRTELLDFSSFQVAREILGDALVPWVRTLEDPELEGEGVWAYALDRMPGTIWHRGVAGKGAEARIAVNRSLGQVFARGFVAGSSSADAIAQHVRPHLEAIVASPLEEINPYRILCQEYLDQKLRTLEQLPLWIAHYDLNDVNVLIDAETFEVTALIDWELSHPLPLGIGFGRVHTLAGEYTGGEFWMPPEFETAERSFWGTLFAGIPDAAVKVQLTGQMALVQDAVLLGTLLSTFYFEDGKVGAAQVPLKALPKFLTYRIPPLRGNDPPYSM</sequence>
<dbReference type="RefSeq" id="XP_016587623.1">
    <property type="nucleotide sequence ID" value="XM_016736118.1"/>
</dbReference>
<dbReference type="Gene3D" id="3.90.1200.10">
    <property type="match status" value="1"/>
</dbReference>
<feature type="domain" description="Aminoglycoside phosphotransferase" evidence="1">
    <location>
        <begin position="106"/>
        <end position="230"/>
    </location>
</feature>
<dbReference type="OrthoDB" id="5598852at2759"/>
<dbReference type="Proteomes" id="UP000033710">
    <property type="component" value="Unassembled WGS sequence"/>
</dbReference>